<sequence>MTYAHTYSGTRTREPSPRELEHGRLARRAAAGGIVLLKNTGTLPLDLSAPVALFGSGASRTVKGGIGSGDVNNRANVSICQGMKDAGLRLTSENWLEDYEARYHAARAAWKQKVLEAARWVENPFDAYAANPFVLPQGRPIVPQDVQGAAAAIYVLSRIAGEGKDRRLEKGDYYLSDGEWNDLRTLDRLGLPIVLLINAGGPVELTDLLDGAVHIEAVLQLSQLGQEGGHAVADVLLGKATPEGKLTATWARRYTDYPCAESFSYLDGDLEKAVYREGIYVGYRYFDSFGVQPLFPFGYGLSYTDFVLRFAGLRTRPDAIEVDVEVENAGICFSGREVAQVYISCPQNGGAKELRRLAGFAKTRLLAPEQRQTLTICIPQKQLATFAAQKQGWVVEQGLYGVWVGNSSAAVTLCAQIRVEADTLIEQTHPICPLSQPLDELGAADAAQKESAHPAGLPVYGFCPRPEPRPVCPPAPQAEGPVEQLIPLLYGNITKGTSTLGSAGVRVPGSAGESTEELEASRGVPSLIMADGPAGLRLRQSYQVDRASGRVYGVGVLGSLENGYLEAPRDHENADTYYQFCTAFPVGTALAQTWDTALLEEFGRAVAREMEEFGVDLWLAPGMNIQRNPLCGRNFEYYAEDPLLSGVLAAAVTRGVQHSGRCGVTVKHFACNNQEDNRMGVDVRISQRALREIYLRGFEIAVKTAAPAAIMSSYNRINGVYASNSRDLCTVLAREEWGFDGVIMSDWNTTVPADGSIPWQCAAAGNDIIMPGNPDDDASIRSAYAAGRLTEQDIRACAGRVIALTARLRGQEKPGQ</sequence>
<feature type="domain" description="Fibronectin type III-like" evidence="4">
    <location>
        <begin position="337"/>
        <end position="408"/>
    </location>
</feature>
<dbReference type="InterPro" id="IPR017853">
    <property type="entry name" value="GH"/>
</dbReference>
<dbReference type="GO" id="GO:0004553">
    <property type="term" value="F:hydrolase activity, hydrolyzing O-glycosyl compounds"/>
    <property type="evidence" value="ECO:0007669"/>
    <property type="project" value="InterPro"/>
</dbReference>
<evidence type="ECO:0000256" key="1">
    <source>
        <dbReference type="ARBA" id="ARBA00005336"/>
    </source>
</evidence>
<dbReference type="PANTHER" id="PTHR42715">
    <property type="entry name" value="BETA-GLUCOSIDASE"/>
    <property type="match status" value="1"/>
</dbReference>
<dbReference type="Pfam" id="PF14310">
    <property type="entry name" value="Fn3-like"/>
    <property type="match status" value="1"/>
</dbReference>
<reference evidence="5" key="2">
    <citation type="submission" date="2021-04" db="EMBL/GenBank/DDBJ databases">
        <authorList>
            <person name="Gilroy R."/>
        </authorList>
    </citation>
    <scope>NUCLEOTIDE SEQUENCE</scope>
    <source>
        <strain evidence="5">ChiBcec16-3735</strain>
    </source>
</reference>
<dbReference type="Pfam" id="PF01915">
    <property type="entry name" value="Glyco_hydro_3_C"/>
    <property type="match status" value="1"/>
</dbReference>
<dbReference type="Pfam" id="PF00933">
    <property type="entry name" value="Glyco_hydro_3"/>
    <property type="match status" value="1"/>
</dbReference>
<dbReference type="InterPro" id="IPR002772">
    <property type="entry name" value="Glyco_hydro_3_C"/>
</dbReference>
<gene>
    <name evidence="5" type="ORF">H9725_04440</name>
</gene>
<dbReference type="SUPFAM" id="SSF52279">
    <property type="entry name" value="Beta-D-glucan exohydrolase, C-terminal domain"/>
    <property type="match status" value="1"/>
</dbReference>
<dbReference type="Gene3D" id="2.60.40.10">
    <property type="entry name" value="Immunoglobulins"/>
    <property type="match status" value="1"/>
</dbReference>
<evidence type="ECO:0000313" key="5">
    <source>
        <dbReference type="EMBL" id="HIZ57817.1"/>
    </source>
</evidence>
<dbReference type="InterPro" id="IPR050288">
    <property type="entry name" value="Cellulose_deg_GH3"/>
</dbReference>
<proteinExistence type="inferred from homology"/>
<dbReference type="InterPro" id="IPR036881">
    <property type="entry name" value="Glyco_hydro_3_C_sf"/>
</dbReference>
<reference evidence="5" key="1">
    <citation type="journal article" date="2021" name="PeerJ">
        <title>Extensive microbial diversity within the chicken gut microbiome revealed by metagenomics and culture.</title>
        <authorList>
            <person name="Gilroy R."/>
            <person name="Ravi A."/>
            <person name="Getino M."/>
            <person name="Pursley I."/>
            <person name="Horton D.L."/>
            <person name="Alikhan N.F."/>
            <person name="Baker D."/>
            <person name="Gharbi K."/>
            <person name="Hall N."/>
            <person name="Watson M."/>
            <person name="Adriaenssens E.M."/>
            <person name="Foster-Nyarko E."/>
            <person name="Jarju S."/>
            <person name="Secka A."/>
            <person name="Antonio M."/>
            <person name="Oren A."/>
            <person name="Chaudhuri R.R."/>
            <person name="La Ragione R."/>
            <person name="Hildebrand F."/>
            <person name="Pallen M.J."/>
        </authorList>
    </citation>
    <scope>NUCLEOTIDE SEQUENCE</scope>
    <source>
        <strain evidence="5">ChiBcec16-3735</strain>
    </source>
</reference>
<comment type="similarity">
    <text evidence="1">Belongs to the glycosyl hydrolase 3 family.</text>
</comment>
<feature type="region of interest" description="Disordered" evidence="3">
    <location>
        <begin position="1"/>
        <end position="20"/>
    </location>
</feature>
<evidence type="ECO:0000313" key="6">
    <source>
        <dbReference type="Proteomes" id="UP000824065"/>
    </source>
</evidence>
<feature type="compositionally biased region" description="Basic and acidic residues" evidence="3">
    <location>
        <begin position="11"/>
        <end position="20"/>
    </location>
</feature>
<keyword evidence="2 5" id="KW-0378">Hydrolase</keyword>
<dbReference type="PANTHER" id="PTHR42715:SF10">
    <property type="entry name" value="BETA-GLUCOSIDASE"/>
    <property type="match status" value="1"/>
</dbReference>
<comment type="caution">
    <text evidence="5">The sequence shown here is derived from an EMBL/GenBank/DDBJ whole genome shotgun (WGS) entry which is preliminary data.</text>
</comment>
<dbReference type="InterPro" id="IPR013783">
    <property type="entry name" value="Ig-like_fold"/>
</dbReference>
<dbReference type="SMART" id="SM01217">
    <property type="entry name" value="Fn3_like"/>
    <property type="match status" value="1"/>
</dbReference>
<dbReference type="AlphaFoldDB" id="A0A9D2FFZ2"/>
<feature type="compositionally biased region" description="Polar residues" evidence="3">
    <location>
        <begin position="1"/>
        <end position="10"/>
    </location>
</feature>
<dbReference type="SUPFAM" id="SSF51445">
    <property type="entry name" value="(Trans)glycosidases"/>
    <property type="match status" value="1"/>
</dbReference>
<dbReference type="InterPro" id="IPR036962">
    <property type="entry name" value="Glyco_hydro_3_N_sf"/>
</dbReference>
<evidence type="ECO:0000256" key="2">
    <source>
        <dbReference type="ARBA" id="ARBA00022801"/>
    </source>
</evidence>
<organism evidence="5 6">
    <name type="scientific">Candidatus Faecalibacterium gallistercoris</name>
    <dbReference type="NCBI Taxonomy" id="2838579"/>
    <lineage>
        <taxon>Bacteria</taxon>
        <taxon>Bacillati</taxon>
        <taxon>Bacillota</taxon>
        <taxon>Clostridia</taxon>
        <taxon>Eubacteriales</taxon>
        <taxon>Oscillospiraceae</taxon>
        <taxon>Faecalibacterium</taxon>
    </lineage>
</organism>
<dbReference type="Proteomes" id="UP000824065">
    <property type="component" value="Unassembled WGS sequence"/>
</dbReference>
<accession>A0A9D2FFZ2</accession>
<dbReference type="InterPro" id="IPR026891">
    <property type="entry name" value="Fn3-like"/>
</dbReference>
<dbReference type="InterPro" id="IPR001764">
    <property type="entry name" value="Glyco_hydro_3_N"/>
</dbReference>
<dbReference type="PRINTS" id="PR00133">
    <property type="entry name" value="GLHYDRLASE3"/>
</dbReference>
<protein>
    <submittedName>
        <fullName evidence="5">Glycoside hydrolase family 3 C-terminal domain-containing protein</fullName>
    </submittedName>
</protein>
<dbReference type="EMBL" id="DXBJ01000029">
    <property type="protein sequence ID" value="HIZ57817.1"/>
    <property type="molecule type" value="Genomic_DNA"/>
</dbReference>
<name>A0A9D2FFZ2_9FIRM</name>
<dbReference type="Gene3D" id="3.40.50.1700">
    <property type="entry name" value="Glycoside hydrolase family 3 C-terminal domain"/>
    <property type="match status" value="1"/>
</dbReference>
<dbReference type="GO" id="GO:0005975">
    <property type="term" value="P:carbohydrate metabolic process"/>
    <property type="evidence" value="ECO:0007669"/>
    <property type="project" value="InterPro"/>
</dbReference>
<evidence type="ECO:0000259" key="4">
    <source>
        <dbReference type="SMART" id="SM01217"/>
    </source>
</evidence>
<dbReference type="Gene3D" id="3.20.20.300">
    <property type="entry name" value="Glycoside hydrolase, family 3, N-terminal domain"/>
    <property type="match status" value="1"/>
</dbReference>
<evidence type="ECO:0000256" key="3">
    <source>
        <dbReference type="SAM" id="MobiDB-lite"/>
    </source>
</evidence>